<name>A0A0R3TTL3_RODNA</name>
<dbReference type="STRING" id="102285.A0A0R3TTL3"/>
<accession>A0A0R3TTL3</accession>
<evidence type="ECO:0000313" key="3">
    <source>
        <dbReference type="Proteomes" id="UP000278807"/>
    </source>
</evidence>
<dbReference type="OrthoDB" id="275011at2759"/>
<proteinExistence type="predicted"/>
<reference evidence="4" key="1">
    <citation type="submission" date="2017-02" db="UniProtKB">
        <authorList>
            <consortium name="WormBaseParasite"/>
        </authorList>
    </citation>
    <scope>IDENTIFICATION</scope>
</reference>
<sequence length="119" mass="13055">MNVAAQAAKFQNEVPGWLGSLVLNFDGEVLFSAGELTDDINSAPKFVELARHLGVYMTLEGSPTNQENPFKRFTIMCSRHAYVLTVVGQAVFVVKRQLSPSDSQEDLKGLRSSNLPVNV</sequence>
<gene>
    <name evidence="2" type="ORF">HNAJ_LOCUS11053</name>
</gene>
<reference evidence="2 3" key="2">
    <citation type="submission" date="2018-11" db="EMBL/GenBank/DDBJ databases">
        <authorList>
            <consortium name="Pathogen Informatics"/>
        </authorList>
    </citation>
    <scope>NUCLEOTIDE SEQUENCE [LARGE SCALE GENOMIC DNA]</scope>
</reference>
<evidence type="ECO:0000313" key="2">
    <source>
        <dbReference type="EMBL" id="VDO09428.1"/>
    </source>
</evidence>
<keyword evidence="3" id="KW-1185">Reference proteome</keyword>
<dbReference type="WBParaSite" id="HNAJ_0001106301-mRNA-1">
    <property type="protein sequence ID" value="HNAJ_0001106301-mRNA-1"/>
    <property type="gene ID" value="HNAJ_0001106301"/>
</dbReference>
<protein>
    <submittedName>
        <fullName evidence="4">Late endosomal/lysosomal adaptor and MAPK and MTOR activator 4</fullName>
    </submittedName>
</protein>
<dbReference type="AlphaFoldDB" id="A0A0R3TTL3"/>
<organism evidence="4">
    <name type="scientific">Rodentolepis nana</name>
    <name type="common">Dwarf tapeworm</name>
    <name type="synonym">Hymenolepis nana</name>
    <dbReference type="NCBI Taxonomy" id="102285"/>
    <lineage>
        <taxon>Eukaryota</taxon>
        <taxon>Metazoa</taxon>
        <taxon>Spiralia</taxon>
        <taxon>Lophotrochozoa</taxon>
        <taxon>Platyhelminthes</taxon>
        <taxon>Cestoda</taxon>
        <taxon>Eucestoda</taxon>
        <taxon>Cyclophyllidea</taxon>
        <taxon>Hymenolepididae</taxon>
        <taxon>Rodentolepis</taxon>
    </lineage>
</organism>
<dbReference type="EMBL" id="UZAE01013351">
    <property type="protein sequence ID" value="VDO09428.1"/>
    <property type="molecule type" value="Genomic_DNA"/>
</dbReference>
<feature type="region of interest" description="Disordered" evidence="1">
    <location>
        <begin position="99"/>
        <end position="119"/>
    </location>
</feature>
<dbReference type="Proteomes" id="UP000278807">
    <property type="component" value="Unassembled WGS sequence"/>
</dbReference>
<evidence type="ECO:0000256" key="1">
    <source>
        <dbReference type="SAM" id="MobiDB-lite"/>
    </source>
</evidence>
<evidence type="ECO:0000313" key="4">
    <source>
        <dbReference type="WBParaSite" id="HNAJ_0001106301-mRNA-1"/>
    </source>
</evidence>